<feature type="region of interest" description="Disordered" evidence="1">
    <location>
        <begin position="140"/>
        <end position="163"/>
    </location>
</feature>
<proteinExistence type="predicted"/>
<sequence>MDYSSRRRILTNRLMKMKNLQPSFLLWKMKIEVPATIEPSSMKQAHSPDRYSCVIVPEYPVDGRRDDPSPGACVGGYDSQTQRPRTGPPDSSHDVEILSCSKSTLGCPRGLLRRWIRWFSLAHSGRLVPALALFTRATQNTKQNGRTTKRENSGFPTRNHPDTDIHTLSTSLLEDSRHTTRVSRALYTLRLAVVTLSASDVGAHSPCSSCPSVAWMLSLDFSKHHVVAMGSPFYFVFSPHNVEPARADSLKPIIPEGEVHPGLDDRHQAF</sequence>
<keyword evidence="3" id="KW-1185">Reference proteome</keyword>
<evidence type="ECO:0000313" key="3">
    <source>
        <dbReference type="Proteomes" id="UP000479190"/>
    </source>
</evidence>
<organism evidence="2 3">
    <name type="scientific">Trichogramma brassicae</name>
    <dbReference type="NCBI Taxonomy" id="86971"/>
    <lineage>
        <taxon>Eukaryota</taxon>
        <taxon>Metazoa</taxon>
        <taxon>Ecdysozoa</taxon>
        <taxon>Arthropoda</taxon>
        <taxon>Hexapoda</taxon>
        <taxon>Insecta</taxon>
        <taxon>Pterygota</taxon>
        <taxon>Neoptera</taxon>
        <taxon>Endopterygota</taxon>
        <taxon>Hymenoptera</taxon>
        <taxon>Apocrita</taxon>
        <taxon>Proctotrupomorpha</taxon>
        <taxon>Chalcidoidea</taxon>
        <taxon>Trichogrammatidae</taxon>
        <taxon>Trichogramma</taxon>
    </lineage>
</organism>
<accession>A0A6H5IPA0</accession>
<name>A0A6H5IPA0_9HYME</name>
<evidence type="ECO:0000256" key="1">
    <source>
        <dbReference type="SAM" id="MobiDB-lite"/>
    </source>
</evidence>
<gene>
    <name evidence="2" type="ORF">TBRA_LOCUS11016</name>
</gene>
<dbReference type="AlphaFoldDB" id="A0A6H5IPA0"/>
<dbReference type="Proteomes" id="UP000479190">
    <property type="component" value="Unassembled WGS sequence"/>
</dbReference>
<reference evidence="2 3" key="1">
    <citation type="submission" date="2020-02" db="EMBL/GenBank/DDBJ databases">
        <authorList>
            <person name="Ferguson B K."/>
        </authorList>
    </citation>
    <scope>NUCLEOTIDE SEQUENCE [LARGE SCALE GENOMIC DNA]</scope>
</reference>
<protein>
    <submittedName>
        <fullName evidence="2">Uncharacterized protein</fullName>
    </submittedName>
</protein>
<dbReference type="EMBL" id="CADCXV010000948">
    <property type="protein sequence ID" value="CAB0039267.1"/>
    <property type="molecule type" value="Genomic_DNA"/>
</dbReference>
<feature type="region of interest" description="Disordered" evidence="1">
    <location>
        <begin position="63"/>
        <end position="95"/>
    </location>
</feature>
<evidence type="ECO:0000313" key="2">
    <source>
        <dbReference type="EMBL" id="CAB0039267.1"/>
    </source>
</evidence>